<keyword evidence="5 7" id="KW-0676">Redox-active center</keyword>
<dbReference type="Gene3D" id="3.40.30.10">
    <property type="entry name" value="Glutaredoxin"/>
    <property type="match status" value="1"/>
</dbReference>
<dbReference type="EMBL" id="HBEO01025331">
    <property type="protein sequence ID" value="CAD8496221.1"/>
    <property type="molecule type" value="Transcribed_RNA"/>
</dbReference>
<dbReference type="InterPro" id="IPR036249">
    <property type="entry name" value="Thioredoxin-like_sf"/>
</dbReference>
<gene>
    <name evidence="9" type="ORF">HPHI1048_LOCUS17048</name>
</gene>
<accession>A0A7S0EVQ3</accession>
<dbReference type="PANTHER" id="PTHR10430">
    <property type="entry name" value="PEROXIREDOXIN"/>
    <property type="match status" value="1"/>
</dbReference>
<evidence type="ECO:0000256" key="1">
    <source>
        <dbReference type="ARBA" id="ARBA00010505"/>
    </source>
</evidence>
<dbReference type="PANTHER" id="PTHR10430:SF16">
    <property type="entry name" value="PEROXIREDOXIN-5, MITOCHONDRIAL"/>
    <property type="match status" value="1"/>
</dbReference>
<keyword evidence="3 7" id="KW-0049">Antioxidant</keyword>
<feature type="active site" description="Cysteine sulfenic acid (-SOH) intermediate" evidence="6">
    <location>
        <position position="47"/>
    </location>
</feature>
<sequence length="159" mass="17092">MEGQVLDGNIEVAWREGGETKKETIASLFKGKRSVLFAVPGAFTPTCSEKHLPGFIAQSDEVKKTGIDLIVCLSVNDPFVMAAWADQQGSGDKVKLVADGNGTFSKSVGQLADKTAHNMGMRSERYAMVIDANLKVEYFAKGDGSFAGPVLEFLQSSKK</sequence>
<dbReference type="AlphaFoldDB" id="A0A7S0EVQ3"/>
<reference evidence="9" key="1">
    <citation type="submission" date="2021-01" db="EMBL/GenBank/DDBJ databases">
        <authorList>
            <person name="Corre E."/>
            <person name="Pelletier E."/>
            <person name="Niang G."/>
            <person name="Scheremetjew M."/>
            <person name="Finn R."/>
            <person name="Kale V."/>
            <person name="Holt S."/>
            <person name="Cochrane G."/>
            <person name="Meng A."/>
            <person name="Brown T."/>
            <person name="Cohen L."/>
        </authorList>
    </citation>
    <scope>NUCLEOTIDE SEQUENCE</scope>
    <source>
        <strain evidence="9">CCMP325</strain>
    </source>
</reference>
<dbReference type="GO" id="GO:0042744">
    <property type="term" value="P:hydrogen peroxide catabolic process"/>
    <property type="evidence" value="ECO:0007669"/>
    <property type="project" value="TreeGrafter"/>
</dbReference>
<keyword evidence="4 7" id="KW-0560">Oxidoreductase</keyword>
<feature type="domain" description="Thioredoxin" evidence="8">
    <location>
        <begin position="1"/>
        <end position="159"/>
    </location>
</feature>
<comment type="function">
    <text evidence="7">Thiol-specific peroxidase that catalyzes the reduction of hydrogen peroxide and organic hydroperoxides to water and alcohols, respectively. Plays a role in cell protection against oxidative stress by detoxifying peroxides.</text>
</comment>
<protein>
    <recommendedName>
        <fullName evidence="8">Thioredoxin domain-containing protein</fullName>
    </recommendedName>
</protein>
<evidence type="ECO:0000313" key="9">
    <source>
        <dbReference type="EMBL" id="CAD8496221.1"/>
    </source>
</evidence>
<evidence type="ECO:0000256" key="3">
    <source>
        <dbReference type="ARBA" id="ARBA00022862"/>
    </source>
</evidence>
<evidence type="ECO:0000256" key="5">
    <source>
        <dbReference type="ARBA" id="ARBA00023284"/>
    </source>
</evidence>
<dbReference type="GO" id="GO:0034599">
    <property type="term" value="P:cellular response to oxidative stress"/>
    <property type="evidence" value="ECO:0007669"/>
    <property type="project" value="InterPro"/>
</dbReference>
<comment type="similarity">
    <text evidence="1 7">Belongs to the peroxiredoxin family. Prx5 subfamily.</text>
</comment>
<evidence type="ECO:0000256" key="2">
    <source>
        <dbReference type="ARBA" id="ARBA00022559"/>
    </source>
</evidence>
<dbReference type="InterPro" id="IPR037944">
    <property type="entry name" value="PRX5-like"/>
</dbReference>
<dbReference type="Pfam" id="PF08534">
    <property type="entry name" value="Redoxin"/>
    <property type="match status" value="1"/>
</dbReference>
<evidence type="ECO:0000256" key="4">
    <source>
        <dbReference type="ARBA" id="ARBA00023002"/>
    </source>
</evidence>
<evidence type="ECO:0000256" key="7">
    <source>
        <dbReference type="RuleBase" id="RU366011"/>
    </source>
</evidence>
<evidence type="ECO:0000256" key="6">
    <source>
        <dbReference type="PIRSR" id="PIRSR637944-1"/>
    </source>
</evidence>
<dbReference type="PROSITE" id="PS51352">
    <property type="entry name" value="THIOREDOXIN_2"/>
    <property type="match status" value="1"/>
</dbReference>
<dbReference type="InterPro" id="IPR013740">
    <property type="entry name" value="Redoxin"/>
</dbReference>
<dbReference type="GO" id="GO:0045454">
    <property type="term" value="P:cell redox homeostasis"/>
    <property type="evidence" value="ECO:0007669"/>
    <property type="project" value="TreeGrafter"/>
</dbReference>
<dbReference type="FunFam" id="3.40.30.10:FF:000020">
    <property type="entry name" value="Peroxiredoxin"/>
    <property type="match status" value="1"/>
</dbReference>
<dbReference type="CDD" id="cd03013">
    <property type="entry name" value="PRX5_like"/>
    <property type="match status" value="1"/>
</dbReference>
<dbReference type="GO" id="GO:0005737">
    <property type="term" value="C:cytoplasm"/>
    <property type="evidence" value="ECO:0007669"/>
    <property type="project" value="TreeGrafter"/>
</dbReference>
<keyword evidence="2 7" id="KW-0575">Peroxidase</keyword>
<dbReference type="SUPFAM" id="SSF52833">
    <property type="entry name" value="Thioredoxin-like"/>
    <property type="match status" value="1"/>
</dbReference>
<dbReference type="GO" id="GO:0008379">
    <property type="term" value="F:thioredoxin peroxidase activity"/>
    <property type="evidence" value="ECO:0007669"/>
    <property type="project" value="InterPro"/>
</dbReference>
<name>A0A7S0EVQ3_9CRYP</name>
<organism evidence="9">
    <name type="scientific">Hanusia phi</name>
    <dbReference type="NCBI Taxonomy" id="3032"/>
    <lineage>
        <taxon>Eukaryota</taxon>
        <taxon>Cryptophyceae</taxon>
        <taxon>Pyrenomonadales</taxon>
        <taxon>Geminigeraceae</taxon>
        <taxon>Hanusia</taxon>
    </lineage>
</organism>
<evidence type="ECO:0000259" key="8">
    <source>
        <dbReference type="PROSITE" id="PS51352"/>
    </source>
</evidence>
<proteinExistence type="inferred from homology"/>
<dbReference type="InterPro" id="IPR013766">
    <property type="entry name" value="Thioredoxin_domain"/>
</dbReference>